<feature type="signal peptide" evidence="2">
    <location>
        <begin position="1"/>
        <end position="27"/>
    </location>
</feature>
<dbReference type="RefSeq" id="WP_003813988.1">
    <property type="nucleotide sequence ID" value="NC_019382.1"/>
</dbReference>
<dbReference type="GeneID" id="69600798"/>
<evidence type="ECO:0000313" key="3">
    <source>
        <dbReference type="EMBL" id="CCJ56461.1"/>
    </source>
</evidence>
<accession>A0A0C6P9Z3</accession>
<dbReference type="HOGENOM" id="CLU_045683_0_0_4"/>
<dbReference type="EMBL" id="HE965806">
    <property type="protein sequence ID" value="CCJ56461.1"/>
    <property type="molecule type" value="Genomic_DNA"/>
</dbReference>
<dbReference type="Gene3D" id="3.40.190.150">
    <property type="entry name" value="Bordetella uptake gene, domain 1"/>
    <property type="match status" value="1"/>
</dbReference>
<name>A0A0C6P9Z3_BORBO</name>
<gene>
    <name evidence="3" type="ORF">BN112_4547</name>
</gene>
<reference evidence="3 4" key="1">
    <citation type="journal article" date="2012" name="BMC Genomics">
        <title>Comparative genomics of the classical Bordetella subspecies: the evolution and exchange of virulence-associated diversity amongst closely related pathogens.</title>
        <authorList>
            <person name="Park J."/>
            <person name="Zhang Y."/>
            <person name="Buboltz A.M."/>
            <person name="Zhang X."/>
            <person name="Schuster S.C."/>
            <person name="Ahuja U."/>
            <person name="Liu M."/>
            <person name="Miller J.F."/>
            <person name="Sebaihia M."/>
            <person name="Bentley S.D."/>
            <person name="Parkhill J."/>
            <person name="Harvill E.T."/>
        </authorList>
    </citation>
    <scope>NUCLEOTIDE SEQUENCE [LARGE SCALE GENOMIC DNA]</scope>
    <source>
        <strain evidence="3 4">253</strain>
    </source>
</reference>
<evidence type="ECO:0000256" key="2">
    <source>
        <dbReference type="SAM" id="SignalP"/>
    </source>
</evidence>
<dbReference type="InterPro" id="IPR042100">
    <property type="entry name" value="Bug_dom1"/>
</dbReference>
<evidence type="ECO:0000256" key="1">
    <source>
        <dbReference type="ARBA" id="ARBA00006987"/>
    </source>
</evidence>
<dbReference type="Gene3D" id="3.40.190.10">
    <property type="entry name" value="Periplasmic binding protein-like II"/>
    <property type="match status" value="1"/>
</dbReference>
<dbReference type="PIRSF" id="PIRSF017082">
    <property type="entry name" value="YflP"/>
    <property type="match status" value="1"/>
</dbReference>
<proteinExistence type="inferred from homology"/>
<dbReference type="InterPro" id="IPR005064">
    <property type="entry name" value="BUG"/>
</dbReference>
<dbReference type="AlphaFoldDB" id="A0A0C6P9Z3"/>
<dbReference type="Proteomes" id="UP000007564">
    <property type="component" value="Chromosome"/>
</dbReference>
<dbReference type="PANTHER" id="PTHR42928">
    <property type="entry name" value="TRICARBOXYLATE-BINDING PROTEIN"/>
    <property type="match status" value="1"/>
</dbReference>
<sequence length="327" mass="34170">MADLFSVLRIAYTLALGAALAAPAAVAAPFPDRPVRLVVPYPPGGGADIFARTLSEPLAAQLGQPVIVENRPGANGIIGTDAVARAAPDGYTILLGNSGPNAINQAIYPDLPYDAVDSFEEVSLIGYTTHVLVVHPGVQARSVTELIALARRSPGQLNFASTGQGGTPHLAGELFKLMTGTDMVHVPYKGASPSNADVIAGQVQLTFNTLPPLMTSIRAGKVRALAVTGKQRSQLLPEVPTIDEAGVAGYDVQTWYGIHAPAGTPAAVVDRLNQALVAVLSNAQVRAALVGQGYEVATSTPGEFSRMVRDDVAKWRKVVKEAKVKVD</sequence>
<dbReference type="PANTHER" id="PTHR42928:SF5">
    <property type="entry name" value="BLR1237 PROTEIN"/>
    <property type="match status" value="1"/>
</dbReference>
<comment type="similarity">
    <text evidence="1">Belongs to the UPF0065 (bug) family.</text>
</comment>
<protein>
    <submittedName>
        <fullName evidence="3">Putative exported protein</fullName>
    </submittedName>
</protein>
<dbReference type="Pfam" id="PF03401">
    <property type="entry name" value="TctC"/>
    <property type="match status" value="1"/>
</dbReference>
<dbReference type="CDD" id="cd13578">
    <property type="entry name" value="PBP2_Bug27"/>
    <property type="match status" value="1"/>
</dbReference>
<feature type="chain" id="PRO_5002190119" evidence="2">
    <location>
        <begin position="28"/>
        <end position="327"/>
    </location>
</feature>
<evidence type="ECO:0000313" key="4">
    <source>
        <dbReference type="Proteomes" id="UP000007564"/>
    </source>
</evidence>
<keyword evidence="2" id="KW-0732">Signal</keyword>
<dbReference type="SUPFAM" id="SSF53850">
    <property type="entry name" value="Periplasmic binding protein-like II"/>
    <property type="match status" value="1"/>
</dbReference>
<organism evidence="3 4">
    <name type="scientific">Bordetella bronchiseptica 253</name>
    <dbReference type="NCBI Taxonomy" id="568707"/>
    <lineage>
        <taxon>Bacteria</taxon>
        <taxon>Pseudomonadati</taxon>
        <taxon>Pseudomonadota</taxon>
        <taxon>Betaproteobacteria</taxon>
        <taxon>Burkholderiales</taxon>
        <taxon>Alcaligenaceae</taxon>
        <taxon>Bordetella</taxon>
    </lineage>
</organism>
<dbReference type="OrthoDB" id="8678477at2"/>
<dbReference type="KEGG" id="bbh:BN112_4547"/>